<feature type="domain" description="Cytochrome b5 heme-binding" evidence="8">
    <location>
        <begin position="111"/>
        <end position="213"/>
    </location>
</feature>
<dbReference type="STRING" id="1163406.A0A0L0N0K7"/>
<dbReference type="Pfam" id="PF00173">
    <property type="entry name" value="Cyt-b5"/>
    <property type="match status" value="1"/>
</dbReference>
<dbReference type="FunFam" id="3.10.120.10:FF:000003">
    <property type="entry name" value="membrane-associated progesterone receptor component 1"/>
    <property type="match status" value="1"/>
</dbReference>
<keyword evidence="10" id="KW-1185">Reference proteome</keyword>
<comment type="similarity">
    <text evidence="6">Belongs to the cytochrome b5 family. MAPR subfamily.</text>
</comment>
<dbReference type="InterPro" id="IPR050577">
    <property type="entry name" value="MAPR/NEUFC/NENF-like"/>
</dbReference>
<dbReference type="Gene3D" id="3.10.120.10">
    <property type="entry name" value="Cytochrome b5-like heme/steroid binding domain"/>
    <property type="match status" value="1"/>
</dbReference>
<comment type="caution">
    <text evidence="9">The sequence shown here is derived from an EMBL/GenBank/DDBJ whole genome shotgun (WGS) entry which is preliminary data.</text>
</comment>
<evidence type="ECO:0000256" key="7">
    <source>
        <dbReference type="SAM" id="MobiDB-lite"/>
    </source>
</evidence>
<dbReference type="GO" id="GO:0005783">
    <property type="term" value="C:endoplasmic reticulum"/>
    <property type="evidence" value="ECO:0007669"/>
    <property type="project" value="UniProtKB-SubCell"/>
</dbReference>
<reference evidence="9 10" key="1">
    <citation type="journal article" date="2015" name="BMC Genomics">
        <title>The genome of the truffle-parasite Tolypocladium ophioglossoides and the evolution of antifungal peptaibiotics.</title>
        <authorList>
            <person name="Quandt C.A."/>
            <person name="Bushley K.E."/>
            <person name="Spatafora J.W."/>
        </authorList>
    </citation>
    <scope>NUCLEOTIDE SEQUENCE [LARGE SCALE GENOMIC DNA]</scope>
    <source>
        <strain evidence="9 10">CBS 100239</strain>
    </source>
</reference>
<feature type="compositionally biased region" description="Low complexity" evidence="7">
    <location>
        <begin position="1"/>
        <end position="12"/>
    </location>
</feature>
<evidence type="ECO:0000256" key="2">
    <source>
        <dbReference type="ARBA" id="ARBA00022617"/>
    </source>
</evidence>
<dbReference type="GO" id="GO:0016020">
    <property type="term" value="C:membrane"/>
    <property type="evidence" value="ECO:0007669"/>
    <property type="project" value="TreeGrafter"/>
</dbReference>
<evidence type="ECO:0000313" key="10">
    <source>
        <dbReference type="Proteomes" id="UP000036947"/>
    </source>
</evidence>
<proteinExistence type="inferred from homology"/>
<dbReference type="OrthoDB" id="547796at2759"/>
<dbReference type="GO" id="GO:0020037">
    <property type="term" value="F:heme binding"/>
    <property type="evidence" value="ECO:0007669"/>
    <property type="project" value="UniProtKB-ARBA"/>
</dbReference>
<organism evidence="9 10">
    <name type="scientific">Tolypocladium ophioglossoides (strain CBS 100239)</name>
    <name type="common">Snaketongue truffleclub</name>
    <name type="synonym">Elaphocordyceps ophioglossoides</name>
    <dbReference type="NCBI Taxonomy" id="1163406"/>
    <lineage>
        <taxon>Eukaryota</taxon>
        <taxon>Fungi</taxon>
        <taxon>Dikarya</taxon>
        <taxon>Ascomycota</taxon>
        <taxon>Pezizomycotina</taxon>
        <taxon>Sordariomycetes</taxon>
        <taxon>Hypocreomycetidae</taxon>
        <taxon>Hypocreales</taxon>
        <taxon>Ophiocordycipitaceae</taxon>
        <taxon>Tolypocladium</taxon>
    </lineage>
</organism>
<dbReference type="SMART" id="SM01117">
    <property type="entry name" value="Cyt-b5"/>
    <property type="match status" value="1"/>
</dbReference>
<evidence type="ECO:0000256" key="4">
    <source>
        <dbReference type="ARBA" id="ARBA00022824"/>
    </source>
</evidence>
<dbReference type="GO" id="GO:0046872">
    <property type="term" value="F:metal ion binding"/>
    <property type="evidence" value="ECO:0007669"/>
    <property type="project" value="UniProtKB-KW"/>
</dbReference>
<dbReference type="AlphaFoldDB" id="A0A0L0N0K7"/>
<feature type="region of interest" description="Disordered" evidence="7">
    <location>
        <begin position="1"/>
        <end position="53"/>
    </location>
</feature>
<evidence type="ECO:0000259" key="8">
    <source>
        <dbReference type="SMART" id="SM01117"/>
    </source>
</evidence>
<dbReference type="SUPFAM" id="SSF55856">
    <property type="entry name" value="Cytochrome b5-like heme/steroid binding domain"/>
    <property type="match status" value="1"/>
</dbReference>
<dbReference type="Proteomes" id="UP000036947">
    <property type="component" value="Unassembled WGS sequence"/>
</dbReference>
<dbReference type="PANTHER" id="PTHR10281:SF72">
    <property type="entry name" value="NEUDESIN"/>
    <property type="match status" value="1"/>
</dbReference>
<gene>
    <name evidence="9" type="ORF">TOPH_07831</name>
</gene>
<protein>
    <submittedName>
        <fullName evidence="9">Damage response protein 1</fullName>
    </submittedName>
</protein>
<keyword evidence="2" id="KW-0349">Heme</keyword>
<sequence length="231" mass="25050">MVLCSPSPSASALPQHQTRSLPRNEDGLRRAPHGPRGRQRSRQASTPAHPPSMLCTERHANIRTTTSSALLTPLNLILASVLAYTLYASFIRTAPPPVLHRAPPPIVFKTYTPRTLLPLNGTHDTPVLLAVRGRVFDVSRGRNFYGPGGPYANFAGRDASRGLACGSFDEDMLTEDLDGPLDTLDGLGKDELEALRGWEERFLEKYDVIGKLVSQKEFDSSSNGTSGAGSD</sequence>
<comment type="subcellular location">
    <subcellularLocation>
        <location evidence="1">Endoplasmic reticulum</location>
    </subcellularLocation>
</comment>
<evidence type="ECO:0000256" key="6">
    <source>
        <dbReference type="ARBA" id="ARBA00038357"/>
    </source>
</evidence>
<dbReference type="InterPro" id="IPR001199">
    <property type="entry name" value="Cyt_B5-like_heme/steroid-bd"/>
</dbReference>
<name>A0A0L0N0K7_TOLOC</name>
<keyword evidence="3" id="KW-0479">Metal-binding</keyword>
<accession>A0A0L0N0K7</accession>
<dbReference type="PANTHER" id="PTHR10281">
    <property type="entry name" value="MEMBRANE-ASSOCIATED PROGESTERONE RECEPTOR COMPONENT-RELATED"/>
    <property type="match status" value="1"/>
</dbReference>
<evidence type="ECO:0000256" key="1">
    <source>
        <dbReference type="ARBA" id="ARBA00004240"/>
    </source>
</evidence>
<keyword evidence="4" id="KW-0256">Endoplasmic reticulum</keyword>
<dbReference type="InterPro" id="IPR036400">
    <property type="entry name" value="Cyt_B5-like_heme/steroid_sf"/>
</dbReference>
<feature type="compositionally biased region" description="Basic residues" evidence="7">
    <location>
        <begin position="30"/>
        <end position="41"/>
    </location>
</feature>
<evidence type="ECO:0000256" key="3">
    <source>
        <dbReference type="ARBA" id="ARBA00022723"/>
    </source>
</evidence>
<keyword evidence="5" id="KW-0408">Iron</keyword>
<evidence type="ECO:0000313" key="9">
    <source>
        <dbReference type="EMBL" id="KND87556.1"/>
    </source>
</evidence>
<evidence type="ECO:0000256" key="5">
    <source>
        <dbReference type="ARBA" id="ARBA00023004"/>
    </source>
</evidence>
<dbReference type="EMBL" id="LFRF01000035">
    <property type="protein sequence ID" value="KND87556.1"/>
    <property type="molecule type" value="Genomic_DNA"/>
</dbReference>